<evidence type="ECO:0000313" key="3">
    <source>
        <dbReference type="Proteomes" id="UP000601435"/>
    </source>
</evidence>
<proteinExistence type="predicted"/>
<dbReference type="AlphaFoldDB" id="A0A812TVV3"/>
<reference evidence="2" key="1">
    <citation type="submission" date="2021-02" db="EMBL/GenBank/DDBJ databases">
        <authorList>
            <person name="Dougan E. K."/>
            <person name="Rhodes N."/>
            <person name="Thang M."/>
            <person name="Chan C."/>
        </authorList>
    </citation>
    <scope>NUCLEOTIDE SEQUENCE</scope>
</reference>
<dbReference type="Proteomes" id="UP000601435">
    <property type="component" value="Unassembled WGS sequence"/>
</dbReference>
<keyword evidence="3" id="KW-1185">Reference proteome</keyword>
<name>A0A812TVV3_9DINO</name>
<protein>
    <submittedName>
        <fullName evidence="2">Uncharacterized protein</fullName>
    </submittedName>
</protein>
<feature type="region of interest" description="Disordered" evidence="1">
    <location>
        <begin position="27"/>
        <end position="58"/>
    </location>
</feature>
<dbReference type="EMBL" id="CAJNJA010025556">
    <property type="protein sequence ID" value="CAE7544896.1"/>
    <property type="molecule type" value="Genomic_DNA"/>
</dbReference>
<organism evidence="2 3">
    <name type="scientific">Symbiodinium necroappetens</name>
    <dbReference type="NCBI Taxonomy" id="1628268"/>
    <lineage>
        <taxon>Eukaryota</taxon>
        <taxon>Sar</taxon>
        <taxon>Alveolata</taxon>
        <taxon>Dinophyceae</taxon>
        <taxon>Suessiales</taxon>
        <taxon>Symbiodiniaceae</taxon>
        <taxon>Symbiodinium</taxon>
    </lineage>
</organism>
<gene>
    <name evidence="2" type="ORF">SNEC2469_LOCUS15685</name>
</gene>
<evidence type="ECO:0000256" key="1">
    <source>
        <dbReference type="SAM" id="MobiDB-lite"/>
    </source>
</evidence>
<sequence length="216" mass="22639">MPALACVSARTSSSGDARPLPAGACAWRSNRNVSPQTSTDVTSSSSIEQHGQLNGSPTWSADHDNGLCKLGRAVITLCSFCDHGSGCRPNHPCTGSQSETMPSPSRVTMRTIAERPPTLRASVHRARGFLAPSLVSAAVCTGPFLSECIALQGPPGQCLVVVSPWLVQTMPSPADNVAALRRIERPRGNFATAASGALTIRLCQVQCHAHRSNIGS</sequence>
<accession>A0A812TVV3</accession>
<evidence type="ECO:0000313" key="2">
    <source>
        <dbReference type="EMBL" id="CAE7544896.1"/>
    </source>
</evidence>
<comment type="caution">
    <text evidence="2">The sequence shown here is derived from an EMBL/GenBank/DDBJ whole genome shotgun (WGS) entry which is preliminary data.</text>
</comment>
<feature type="compositionally biased region" description="Polar residues" evidence="1">
    <location>
        <begin position="29"/>
        <end position="58"/>
    </location>
</feature>